<proteinExistence type="predicted"/>
<feature type="region of interest" description="Disordered" evidence="1">
    <location>
        <begin position="132"/>
        <end position="158"/>
    </location>
</feature>
<evidence type="ECO:0000313" key="3">
    <source>
        <dbReference type="Proteomes" id="UP000799118"/>
    </source>
</evidence>
<protein>
    <submittedName>
        <fullName evidence="2">Uncharacterized protein</fullName>
    </submittedName>
</protein>
<evidence type="ECO:0000313" key="2">
    <source>
        <dbReference type="EMBL" id="KAE9387159.1"/>
    </source>
</evidence>
<dbReference type="AlphaFoldDB" id="A0A6A4GN21"/>
<accession>A0A6A4GN21</accession>
<name>A0A6A4GN21_9AGAR</name>
<sequence length="178" mass="19960">MFSNDKVNCKEAICSQEVVVQVLSAHVLKLFFFCAIMGNPKDPYSQLKNCAFKTQKLNINEKTTVQHVKLELCRHCLISDPTDRCTYMVIVPMRILPLQDDELLYAIGIGELMTLQIQTNVLGGAAPADTTPSFNASSTHFTPRAQFPSRHPERYRPHPTKNGKFQYLPCLDACVATA</sequence>
<dbReference type="EMBL" id="ML769819">
    <property type="protein sequence ID" value="KAE9387159.1"/>
    <property type="molecule type" value="Genomic_DNA"/>
</dbReference>
<evidence type="ECO:0000256" key="1">
    <source>
        <dbReference type="SAM" id="MobiDB-lite"/>
    </source>
</evidence>
<dbReference type="Proteomes" id="UP000799118">
    <property type="component" value="Unassembled WGS sequence"/>
</dbReference>
<reference evidence="2" key="1">
    <citation type="journal article" date="2019" name="Environ. Microbiol.">
        <title>Fungal ecological strategies reflected in gene transcription - a case study of two litter decomposers.</title>
        <authorList>
            <person name="Barbi F."/>
            <person name="Kohler A."/>
            <person name="Barry K."/>
            <person name="Baskaran P."/>
            <person name="Daum C."/>
            <person name="Fauchery L."/>
            <person name="Ihrmark K."/>
            <person name="Kuo A."/>
            <person name="LaButti K."/>
            <person name="Lipzen A."/>
            <person name="Morin E."/>
            <person name="Grigoriev I.V."/>
            <person name="Henrissat B."/>
            <person name="Lindahl B."/>
            <person name="Martin F."/>
        </authorList>
    </citation>
    <scope>NUCLEOTIDE SEQUENCE</scope>
    <source>
        <strain evidence="2">JB14</strain>
    </source>
</reference>
<feature type="compositionally biased region" description="Polar residues" evidence="1">
    <location>
        <begin position="132"/>
        <end position="141"/>
    </location>
</feature>
<keyword evidence="3" id="KW-1185">Reference proteome</keyword>
<organism evidence="2 3">
    <name type="scientific">Gymnopus androsaceus JB14</name>
    <dbReference type="NCBI Taxonomy" id="1447944"/>
    <lineage>
        <taxon>Eukaryota</taxon>
        <taxon>Fungi</taxon>
        <taxon>Dikarya</taxon>
        <taxon>Basidiomycota</taxon>
        <taxon>Agaricomycotina</taxon>
        <taxon>Agaricomycetes</taxon>
        <taxon>Agaricomycetidae</taxon>
        <taxon>Agaricales</taxon>
        <taxon>Marasmiineae</taxon>
        <taxon>Omphalotaceae</taxon>
        <taxon>Gymnopus</taxon>
    </lineage>
</organism>
<gene>
    <name evidence="2" type="ORF">BT96DRAFT_948584</name>
</gene>